<keyword evidence="2" id="KW-0472">Membrane</keyword>
<protein>
    <submittedName>
        <fullName evidence="3">Uncharacterized protein</fullName>
    </submittedName>
</protein>
<comment type="caution">
    <text evidence="3">The sequence shown here is derived from an EMBL/GenBank/DDBJ whole genome shotgun (WGS) entry which is preliminary data.</text>
</comment>
<evidence type="ECO:0000313" key="3">
    <source>
        <dbReference type="EMBL" id="KTB43839.1"/>
    </source>
</evidence>
<evidence type="ECO:0000313" key="4">
    <source>
        <dbReference type="Proteomes" id="UP000054988"/>
    </source>
</evidence>
<gene>
    <name evidence="3" type="ORF">WG66_3587</name>
</gene>
<proteinExistence type="predicted"/>
<reference evidence="3 4" key="1">
    <citation type="submission" date="2015-12" db="EMBL/GenBank/DDBJ databases">
        <title>Draft genome sequence of Moniliophthora roreri, the causal agent of frosty pod rot of cacao.</title>
        <authorList>
            <person name="Aime M.C."/>
            <person name="Diaz-Valderrama J.R."/>
            <person name="Kijpornyongpan T."/>
            <person name="Phillips-Mora W."/>
        </authorList>
    </citation>
    <scope>NUCLEOTIDE SEQUENCE [LARGE SCALE GENOMIC DNA]</scope>
    <source>
        <strain evidence="3 4">MCA 2952</strain>
    </source>
</reference>
<feature type="transmembrane region" description="Helical" evidence="2">
    <location>
        <begin position="61"/>
        <end position="81"/>
    </location>
</feature>
<sequence length="582" mass="65265">MAKKIRFKSHAQRHLETLPHPSPSTLRLLIAMITGLPLMGVSELAQSAITLSSRRLIDMNMVMQLMSAFSSFMVFYTSIIFTIFSVIFLAQFTLALLKTITVLFFSGYPKQRLLSKMRAVRRQLPVPIRAEPTAPQAALPPESTFSSLQSPELAQASSSRSANRHARSRSVRPLLDMPPSTGMPSSIHSIPLPSSGRPIVKTKVTAGKVTVDMERRRASGCINNLYFRVRLPSEYSIQSHLDIYEPRVESSRYKVFCRGSVVDSNANDTALWVVHPLIKGTIALRFDFDKSDVLELFPELNELTGTSRIRIPNVFQTLTDMINSLAGKSELPMEEVSGVSEVMLEYDASDRYRSFLEPDGDWVPIPARTLHDLTKAESKDLRCPTDDNGQREMIPKEERLLMIPVPRRFIFKAESGFDDIPLALCDINKLPFTELTHVSLENVQISFDDCRKLISRCPNLQTLRLLGPHIGGGGAGQDLFGAVDIGLKVPTCLKRLEIRGSNYNVWTLIRGLLLQDTVLILKLSTLGLDKLNPTDIIRTLQNVSSFLIPNNVRSHPNVEKIVVALKQVKRDRIVKSYQDNDM</sequence>
<evidence type="ECO:0000256" key="1">
    <source>
        <dbReference type="SAM" id="MobiDB-lite"/>
    </source>
</evidence>
<accession>A0A0W0G5I4</accession>
<keyword evidence="2" id="KW-0812">Transmembrane</keyword>
<dbReference type="EMBL" id="LATX01001066">
    <property type="protein sequence ID" value="KTB43839.1"/>
    <property type="molecule type" value="Genomic_DNA"/>
</dbReference>
<keyword evidence="2" id="KW-1133">Transmembrane helix</keyword>
<dbReference type="SUPFAM" id="SSF52047">
    <property type="entry name" value="RNI-like"/>
    <property type="match status" value="1"/>
</dbReference>
<name>A0A0W0G5I4_MONRR</name>
<organism evidence="3 4">
    <name type="scientific">Moniliophthora roreri</name>
    <name type="common">Frosty pod rot fungus</name>
    <name type="synonym">Monilia roreri</name>
    <dbReference type="NCBI Taxonomy" id="221103"/>
    <lineage>
        <taxon>Eukaryota</taxon>
        <taxon>Fungi</taxon>
        <taxon>Dikarya</taxon>
        <taxon>Basidiomycota</taxon>
        <taxon>Agaricomycotina</taxon>
        <taxon>Agaricomycetes</taxon>
        <taxon>Agaricomycetidae</taxon>
        <taxon>Agaricales</taxon>
        <taxon>Marasmiineae</taxon>
        <taxon>Marasmiaceae</taxon>
        <taxon>Moniliophthora</taxon>
    </lineage>
</organism>
<dbReference type="AlphaFoldDB" id="A0A0W0G5I4"/>
<evidence type="ECO:0000256" key="2">
    <source>
        <dbReference type="SAM" id="Phobius"/>
    </source>
</evidence>
<feature type="region of interest" description="Disordered" evidence="1">
    <location>
        <begin position="155"/>
        <end position="181"/>
    </location>
</feature>
<dbReference type="Proteomes" id="UP000054988">
    <property type="component" value="Unassembled WGS sequence"/>
</dbReference>